<evidence type="ECO:0000313" key="1">
    <source>
        <dbReference type="EMBL" id="GAG59046.1"/>
    </source>
</evidence>
<reference evidence="1" key="1">
    <citation type="journal article" date="2014" name="Front. Microbiol.">
        <title>High frequency of phylogenetically diverse reductive dehalogenase-homologous genes in deep subseafloor sedimentary metagenomes.</title>
        <authorList>
            <person name="Kawai M."/>
            <person name="Futagami T."/>
            <person name="Toyoda A."/>
            <person name="Takaki Y."/>
            <person name="Nishi S."/>
            <person name="Hori S."/>
            <person name="Arai W."/>
            <person name="Tsubouchi T."/>
            <person name="Morono Y."/>
            <person name="Uchiyama I."/>
            <person name="Ito T."/>
            <person name="Fujiyama A."/>
            <person name="Inagaki F."/>
            <person name="Takami H."/>
        </authorList>
    </citation>
    <scope>NUCLEOTIDE SEQUENCE</scope>
    <source>
        <strain evidence="1">Expedition CK06-06</strain>
    </source>
</reference>
<name>X1AG67_9ZZZZ</name>
<proteinExistence type="predicted"/>
<comment type="caution">
    <text evidence="1">The sequence shown here is derived from an EMBL/GenBank/DDBJ whole genome shotgun (WGS) entry which is preliminary data.</text>
</comment>
<accession>X1AG67</accession>
<dbReference type="AlphaFoldDB" id="X1AG67"/>
<gene>
    <name evidence="1" type="ORF">S01H4_17089</name>
</gene>
<dbReference type="EMBL" id="BART01007515">
    <property type="protein sequence ID" value="GAG59046.1"/>
    <property type="molecule type" value="Genomic_DNA"/>
</dbReference>
<sequence>MEILRLFKDLTIPQAIIGTTDIAMRKYIPAEILAFTVTKPMFEKLCQLDVNSYLEKPFLKNLKQARSGKLK</sequence>
<organism evidence="1">
    <name type="scientific">marine sediment metagenome</name>
    <dbReference type="NCBI Taxonomy" id="412755"/>
    <lineage>
        <taxon>unclassified sequences</taxon>
        <taxon>metagenomes</taxon>
        <taxon>ecological metagenomes</taxon>
    </lineage>
</organism>
<protein>
    <submittedName>
        <fullName evidence="1">Uncharacterized protein</fullName>
    </submittedName>
</protein>